<reference evidence="1 2" key="1">
    <citation type="journal article" name="Sci. Rep.">
        <title>Genome-scale phylogenetic analyses confirm Olpidium as the closest living zoosporic fungus to the non-flagellated, terrestrial fungi.</title>
        <authorList>
            <person name="Chang Y."/>
            <person name="Rochon D."/>
            <person name="Sekimoto S."/>
            <person name="Wang Y."/>
            <person name="Chovatia M."/>
            <person name="Sandor L."/>
            <person name="Salamov A."/>
            <person name="Grigoriev I.V."/>
            <person name="Stajich J.E."/>
            <person name="Spatafora J.W."/>
        </authorList>
    </citation>
    <scope>NUCLEOTIDE SEQUENCE [LARGE SCALE GENOMIC DNA]</scope>
    <source>
        <strain evidence="1">S191</strain>
    </source>
</reference>
<evidence type="ECO:0000313" key="1">
    <source>
        <dbReference type="EMBL" id="KAG5455948.1"/>
    </source>
</evidence>
<comment type="caution">
    <text evidence="1">The sequence shown here is derived from an EMBL/GenBank/DDBJ whole genome shotgun (WGS) entry which is preliminary data.</text>
</comment>
<gene>
    <name evidence="1" type="ORF">BJ554DRAFT_4450</name>
</gene>
<proteinExistence type="predicted"/>
<dbReference type="Proteomes" id="UP000673691">
    <property type="component" value="Unassembled WGS sequence"/>
</dbReference>
<evidence type="ECO:0000313" key="2">
    <source>
        <dbReference type="Proteomes" id="UP000673691"/>
    </source>
</evidence>
<protein>
    <submittedName>
        <fullName evidence="1">Uncharacterized protein</fullName>
    </submittedName>
</protein>
<feature type="non-terminal residue" evidence="1">
    <location>
        <position position="1"/>
    </location>
</feature>
<dbReference type="EMBL" id="JAEFCI010012517">
    <property type="protein sequence ID" value="KAG5455948.1"/>
    <property type="molecule type" value="Genomic_DNA"/>
</dbReference>
<accession>A0A8H8DF28</accession>
<keyword evidence="2" id="KW-1185">Reference proteome</keyword>
<sequence length="66" mass="7238">SEISDPAGLFCPSISSRLALLPSAALPVRWNARLGNRPRRCSCLLLAYVHATSFFTSMARPADYLE</sequence>
<dbReference type="AlphaFoldDB" id="A0A8H8DF28"/>
<name>A0A8H8DF28_9FUNG</name>
<organism evidence="1 2">
    <name type="scientific">Olpidium bornovanus</name>
    <dbReference type="NCBI Taxonomy" id="278681"/>
    <lineage>
        <taxon>Eukaryota</taxon>
        <taxon>Fungi</taxon>
        <taxon>Fungi incertae sedis</taxon>
        <taxon>Olpidiomycota</taxon>
        <taxon>Olpidiomycotina</taxon>
        <taxon>Olpidiomycetes</taxon>
        <taxon>Olpidiales</taxon>
        <taxon>Olpidiaceae</taxon>
        <taxon>Olpidium</taxon>
    </lineage>
</organism>